<name>A0A5B0Q5X1_PUCGR</name>
<dbReference type="EMBL" id="VSWC01000028">
    <property type="protein sequence ID" value="KAA1108571.1"/>
    <property type="molecule type" value="Genomic_DNA"/>
</dbReference>
<reference evidence="2 3" key="1">
    <citation type="submission" date="2019-05" db="EMBL/GenBank/DDBJ databases">
        <title>Emergence of the Ug99 lineage of the wheat stem rust pathogen through somatic hybridization.</title>
        <authorList>
            <person name="Li F."/>
            <person name="Upadhyaya N.M."/>
            <person name="Sperschneider J."/>
            <person name="Matny O."/>
            <person name="Nguyen-Phuc H."/>
            <person name="Mago R."/>
            <person name="Raley C."/>
            <person name="Miller M.E."/>
            <person name="Silverstein K.A.T."/>
            <person name="Henningsen E."/>
            <person name="Hirsch C.D."/>
            <person name="Visser B."/>
            <person name="Pretorius Z.A."/>
            <person name="Steffenson B.J."/>
            <person name="Schwessinger B."/>
            <person name="Dodds P.N."/>
            <person name="Figueroa M."/>
        </authorList>
    </citation>
    <scope>NUCLEOTIDE SEQUENCE [LARGE SCALE GENOMIC DNA]</scope>
    <source>
        <strain evidence="2">21-0</strain>
    </source>
</reference>
<feature type="compositionally biased region" description="Acidic residues" evidence="1">
    <location>
        <begin position="114"/>
        <end position="127"/>
    </location>
</feature>
<sequence>MKYVSDHVSLPSHKEAVRRYFAIVENLTPTEVSHTLGPNTNQPAPRGHDHPRSHDMYKGGDPGFTFYLPEKMPQGPSEEEGFTFDLPEEMPQGPSEEETPIRDGEALGFGSDSSEIEEAPSDYPEEF</sequence>
<accession>A0A5B0Q5X1</accession>
<comment type="caution">
    <text evidence="2">The sequence shown here is derived from an EMBL/GenBank/DDBJ whole genome shotgun (WGS) entry which is preliminary data.</text>
</comment>
<protein>
    <submittedName>
        <fullName evidence="2">Uncharacterized protein</fullName>
    </submittedName>
</protein>
<dbReference type="AlphaFoldDB" id="A0A5B0Q5X1"/>
<evidence type="ECO:0000313" key="2">
    <source>
        <dbReference type="EMBL" id="KAA1108571.1"/>
    </source>
</evidence>
<proteinExistence type="predicted"/>
<feature type="compositionally biased region" description="Polar residues" evidence="1">
    <location>
        <begin position="31"/>
        <end position="43"/>
    </location>
</feature>
<gene>
    <name evidence="2" type="ORF">PGT21_017982</name>
</gene>
<feature type="compositionally biased region" description="Basic and acidic residues" evidence="1">
    <location>
        <begin position="46"/>
        <end position="58"/>
    </location>
</feature>
<keyword evidence="3" id="KW-1185">Reference proteome</keyword>
<feature type="region of interest" description="Disordered" evidence="1">
    <location>
        <begin position="31"/>
        <end position="127"/>
    </location>
</feature>
<feature type="compositionally biased region" description="Acidic residues" evidence="1">
    <location>
        <begin position="77"/>
        <end position="88"/>
    </location>
</feature>
<dbReference type="Proteomes" id="UP000324748">
    <property type="component" value="Unassembled WGS sequence"/>
</dbReference>
<organism evidence="2 3">
    <name type="scientific">Puccinia graminis f. sp. tritici</name>
    <dbReference type="NCBI Taxonomy" id="56615"/>
    <lineage>
        <taxon>Eukaryota</taxon>
        <taxon>Fungi</taxon>
        <taxon>Dikarya</taxon>
        <taxon>Basidiomycota</taxon>
        <taxon>Pucciniomycotina</taxon>
        <taxon>Pucciniomycetes</taxon>
        <taxon>Pucciniales</taxon>
        <taxon>Pucciniaceae</taxon>
        <taxon>Puccinia</taxon>
    </lineage>
</organism>
<evidence type="ECO:0000313" key="3">
    <source>
        <dbReference type="Proteomes" id="UP000324748"/>
    </source>
</evidence>
<evidence type="ECO:0000256" key="1">
    <source>
        <dbReference type="SAM" id="MobiDB-lite"/>
    </source>
</evidence>